<organism evidence="1 2">
    <name type="scientific">Serratia rubidaea</name>
    <name type="common">Serratia marinorubra</name>
    <dbReference type="NCBI Taxonomy" id="61652"/>
    <lineage>
        <taxon>Bacteria</taxon>
        <taxon>Pseudomonadati</taxon>
        <taxon>Pseudomonadota</taxon>
        <taxon>Gammaproteobacteria</taxon>
        <taxon>Enterobacterales</taxon>
        <taxon>Yersiniaceae</taxon>
        <taxon>Serratia</taxon>
    </lineage>
</organism>
<evidence type="ECO:0000313" key="2">
    <source>
        <dbReference type="Proteomes" id="UP000624159"/>
    </source>
</evidence>
<proteinExistence type="predicted"/>
<protein>
    <recommendedName>
        <fullName evidence="3">Phage shock protein B</fullName>
    </recommendedName>
</protein>
<keyword evidence="2" id="KW-1185">Reference proteome</keyword>
<dbReference type="Gene3D" id="1.20.1270.70">
    <property type="entry name" value="Designed single chain three-helix bundle"/>
    <property type="match status" value="1"/>
</dbReference>
<accession>A0ABS0MEY0</accession>
<name>A0ABS0MEY0_SERRU</name>
<evidence type="ECO:0000313" key="1">
    <source>
        <dbReference type="EMBL" id="MBH1930857.1"/>
    </source>
</evidence>
<dbReference type="EMBL" id="JADULK010000007">
    <property type="protein sequence ID" value="MBH1930857.1"/>
    <property type="molecule type" value="Genomic_DNA"/>
</dbReference>
<comment type="caution">
    <text evidence="1">The sequence shown here is derived from an EMBL/GenBank/DDBJ whole genome shotgun (WGS) entry which is preliminary data.</text>
</comment>
<dbReference type="Proteomes" id="UP000624159">
    <property type="component" value="Unassembled WGS sequence"/>
</dbReference>
<sequence length="61" mass="7101">MELMWAAVIIAVIGVFLQERRIKSLEARMHGMPETISRLKRSVDDLEEKVDNLEFELSLKD</sequence>
<gene>
    <name evidence="1" type="ORF">I5U13_14465</name>
</gene>
<dbReference type="RefSeq" id="WP_197664474.1">
    <property type="nucleotide sequence ID" value="NZ_JADULK010000007.1"/>
</dbReference>
<evidence type="ECO:0008006" key="3">
    <source>
        <dbReference type="Google" id="ProtNLM"/>
    </source>
</evidence>
<reference evidence="1 2" key="1">
    <citation type="submission" date="2020-11" db="EMBL/GenBank/DDBJ databases">
        <title>Enhanced detection system for hospital associated transmission using whole genome sequencing surveillance.</title>
        <authorList>
            <person name="Harrison L.H."/>
            <person name="Van Tyne D."/>
            <person name="Marsh J.W."/>
            <person name="Griffith M.P."/>
            <person name="Snyder D.J."/>
            <person name="Cooper V.S."/>
            <person name="Mustapha M."/>
        </authorList>
    </citation>
    <scope>NUCLEOTIDE SEQUENCE [LARGE SCALE GENOMIC DNA]</scope>
    <source>
        <strain evidence="1 2">SER00230</strain>
    </source>
</reference>